<dbReference type="InterPro" id="IPR000504">
    <property type="entry name" value="RRM_dom"/>
</dbReference>
<feature type="zinc finger region" description="C3H1-type" evidence="3">
    <location>
        <begin position="226"/>
        <end position="254"/>
    </location>
</feature>
<evidence type="ECO:0000313" key="10">
    <source>
        <dbReference type="Proteomes" id="UP000008827"/>
    </source>
</evidence>
<dbReference type="InterPro" id="IPR000571">
    <property type="entry name" value="Znf_CCCH"/>
</dbReference>
<accession>A0A0R0EGA4</accession>
<keyword evidence="10" id="KW-1185">Reference proteome</keyword>
<dbReference type="FunFam" id="3.30.70.330:FF:000719">
    <property type="entry name" value="Predicted protein"/>
    <property type="match status" value="1"/>
</dbReference>
<evidence type="ECO:0008006" key="11">
    <source>
        <dbReference type="Google" id="ProtNLM"/>
    </source>
</evidence>
<evidence type="ECO:0000259" key="7">
    <source>
        <dbReference type="PROSITE" id="PS50103"/>
    </source>
</evidence>
<dbReference type="PROSITE" id="PS50103">
    <property type="entry name" value="ZF_C3H1"/>
    <property type="match status" value="1"/>
</dbReference>
<dbReference type="Proteomes" id="UP000008827">
    <property type="component" value="Chromosome 19"/>
</dbReference>
<feature type="region of interest" description="Disordered" evidence="5">
    <location>
        <begin position="1"/>
        <end position="81"/>
    </location>
</feature>
<keyword evidence="4" id="KW-0175">Coiled coil</keyword>
<dbReference type="EnsemblPlants" id="KRG93215">
    <property type="protein sequence ID" value="KRG93215"/>
    <property type="gene ID" value="GLYMA_19G004000"/>
</dbReference>
<evidence type="ECO:0000256" key="5">
    <source>
        <dbReference type="SAM" id="MobiDB-lite"/>
    </source>
</evidence>
<dbReference type="EMBL" id="CM000852">
    <property type="protein sequence ID" value="KRG93216.1"/>
    <property type="molecule type" value="Genomic_DNA"/>
</dbReference>
<dbReference type="EnsemblPlants" id="KRG93214">
    <property type="protein sequence ID" value="KRG93214"/>
    <property type="gene ID" value="GLYMA_19G004000"/>
</dbReference>
<evidence type="ECO:0000259" key="6">
    <source>
        <dbReference type="PROSITE" id="PS50102"/>
    </source>
</evidence>
<dbReference type="Pfam" id="PF00076">
    <property type="entry name" value="RRM_1"/>
    <property type="match status" value="1"/>
</dbReference>
<dbReference type="EMBL" id="CM000852">
    <property type="protein sequence ID" value="KRG93215.1"/>
    <property type="molecule type" value="Genomic_DNA"/>
</dbReference>
<feature type="compositionally biased region" description="Polar residues" evidence="5">
    <location>
        <begin position="600"/>
        <end position="610"/>
    </location>
</feature>
<dbReference type="FunCoup" id="A0A0R0EGA4">
    <property type="interactions" value="3650"/>
</dbReference>
<keyword evidence="3" id="KW-0863">Zinc-finger</keyword>
<evidence type="ECO:0000313" key="9">
    <source>
        <dbReference type="EnsemblPlants" id="KRG93214"/>
    </source>
</evidence>
<proteinExistence type="predicted"/>
<sequence>MELKVSSPKPESVAPSDCASDPEEKEVSDDDDDDRNHKHRRREARSQSLERDVSDPVISRPFKKRNKNFGNRHPFRENESQAFETLKTYSDATTDKEFYFKFDRRRPGLASAPRAPLDMSQRLRANQSFTGDPGIGRGRGRESGFWNQRESRFGSMDVASQVVPQGSIPPSLYAGRGLLNVSNAQNASWNTFGLIPAVPNGGLDMLHPMGLQGTLRPPINSSLNVNIPRQRCRDFEERGFCLRGDMCPMEHGVNRIVIEDVQSLSQFNLPVSLPSAHLIGAPAGSGPLHSVNASTTLMNNKCLPGKISKSVVNDDGLPLDGVYTGPGCTSGADLYDPDQPLWNDCGLESSNALLTLQSSKIDESEPISNDAPDSDCPVGTARTSVSSQGTSSSVWARIGSSKNRFDMKEKTNSTMSSFNYPENQLKEDNDELVSAHNASFQVKQSIADDADPKALEASLKAQTDSMRNIRKSSQKALCTLFVNGIPQKNNKREALLAHFKKFGEVIDIYIPLNSERAFVQFSKREEAEAALKAPDAVMGNRFIKLWWANRDSIRKDSTTSGNGVIVTPRGQAPAFVPSHPVVTDRGKDIHQADASKTMYEVSSPTDQSKPVITDGPKVPPPLQKKLVNLENLKEELRKKQEMLDQKRNEFKRQLNKFEKQASGLKGEVSTEQAAKRLKMCVPSDVAKLASPQSSDADVGMASPHTEAAADKNKQLVNPVSRSPKASTATRLQESTGLKHPIQPLMPVNRYKLDNRPAAFCIIPPLPSGLANVAVLKEHFSPYGELSAVELEDVQVNDSSQQEAHITFTTRWAAERAFINGKCWNDHNLKFMWLTPTSSSSISSNATASRERSLSAPKEPLDSDDHSEENLENCVNQEAVYQMMSIKIQKLEMVWSLRKWNQVKIPSVPQGKFLLPNNHRRPRAMPVEDLLMVRFVQQGCTVENGEHDCGVEHSDNGETQREGVSVELSA</sequence>
<reference evidence="9" key="2">
    <citation type="submission" date="2018-02" db="UniProtKB">
        <authorList>
            <consortium name="EnsemblPlants"/>
        </authorList>
    </citation>
    <scope>IDENTIFICATION</scope>
    <source>
        <strain evidence="9">Williams 82</strain>
    </source>
</reference>
<keyword evidence="1 2" id="KW-0694">RNA-binding</keyword>
<dbReference type="Gramene" id="KRG93215">
    <property type="protein sequence ID" value="KRG93215"/>
    <property type="gene ID" value="GLYMA_19G004000"/>
</dbReference>
<keyword evidence="3" id="KW-0479">Metal-binding</keyword>
<dbReference type="EMBL" id="CM000852">
    <property type="protein sequence ID" value="KRG93214.1"/>
    <property type="molecule type" value="Genomic_DNA"/>
</dbReference>
<dbReference type="GO" id="GO:0008270">
    <property type="term" value="F:zinc ion binding"/>
    <property type="evidence" value="ECO:0007669"/>
    <property type="project" value="UniProtKB-KW"/>
</dbReference>
<protein>
    <recommendedName>
        <fullName evidence="11">C3H1-type domain-containing protein</fullName>
    </recommendedName>
</protein>
<dbReference type="SMART" id="SM00356">
    <property type="entry name" value="ZnF_C3H1"/>
    <property type="match status" value="1"/>
</dbReference>
<feature type="compositionally biased region" description="Basic and acidic residues" evidence="5">
    <location>
        <begin position="848"/>
        <end position="863"/>
    </location>
</feature>
<feature type="region of interest" description="Disordered" evidence="5">
    <location>
        <begin position="362"/>
        <end position="387"/>
    </location>
</feature>
<feature type="coiled-coil region" evidence="4">
    <location>
        <begin position="622"/>
        <end position="667"/>
    </location>
</feature>
<feature type="compositionally biased region" description="Polar residues" evidence="5">
    <location>
        <begin position="714"/>
        <end position="732"/>
    </location>
</feature>
<dbReference type="Gramene" id="KRG93214">
    <property type="protein sequence ID" value="KRG93214"/>
    <property type="gene ID" value="GLYMA_19G004000"/>
</dbReference>
<reference evidence="8 9" key="1">
    <citation type="journal article" date="2010" name="Nature">
        <title>Genome sequence of the palaeopolyploid soybean.</title>
        <authorList>
            <person name="Schmutz J."/>
            <person name="Cannon S.B."/>
            <person name="Schlueter J."/>
            <person name="Ma J."/>
            <person name="Mitros T."/>
            <person name="Nelson W."/>
            <person name="Hyten D.L."/>
            <person name="Song Q."/>
            <person name="Thelen J.J."/>
            <person name="Cheng J."/>
            <person name="Xu D."/>
            <person name="Hellsten U."/>
            <person name="May G.D."/>
            <person name="Yu Y."/>
            <person name="Sakurai T."/>
            <person name="Umezawa T."/>
            <person name="Bhattacharyya M.K."/>
            <person name="Sandhu D."/>
            <person name="Valliyodan B."/>
            <person name="Lindquist E."/>
            <person name="Peto M."/>
            <person name="Grant D."/>
            <person name="Shu S."/>
            <person name="Goodstein D."/>
            <person name="Barry K."/>
            <person name="Futrell-Griggs M."/>
            <person name="Abernathy B."/>
            <person name="Du J."/>
            <person name="Tian Z."/>
            <person name="Zhu L."/>
            <person name="Gill N."/>
            <person name="Joshi T."/>
            <person name="Libault M."/>
            <person name="Sethuraman A."/>
            <person name="Zhang X.-C."/>
            <person name="Shinozaki K."/>
            <person name="Nguyen H.T."/>
            <person name="Wing R.A."/>
            <person name="Cregan P."/>
            <person name="Specht J."/>
            <person name="Grimwood J."/>
            <person name="Rokhsar D."/>
            <person name="Stacey G."/>
            <person name="Shoemaker R.C."/>
            <person name="Jackson S.A."/>
        </authorList>
    </citation>
    <scope>NUCLEOTIDE SEQUENCE</scope>
    <source>
        <strain evidence="9">cv. Williams 82</strain>
        <tissue evidence="8">Callus</tissue>
    </source>
</reference>
<dbReference type="SMART" id="SM00360">
    <property type="entry name" value="RRM"/>
    <property type="match status" value="2"/>
</dbReference>
<dbReference type="EMBL" id="CM000852">
    <property type="protein sequence ID" value="KRG93217.1"/>
    <property type="molecule type" value="Genomic_DNA"/>
</dbReference>
<feature type="region of interest" description="Disordered" evidence="5">
    <location>
        <begin position="690"/>
        <end position="732"/>
    </location>
</feature>
<dbReference type="SMR" id="A0A0R0EGA4"/>
<feature type="region of interest" description="Disordered" evidence="5">
    <location>
        <begin position="947"/>
        <end position="969"/>
    </location>
</feature>
<dbReference type="InterPro" id="IPR035979">
    <property type="entry name" value="RBD_domain_sf"/>
</dbReference>
<feature type="compositionally biased region" description="Acidic residues" evidence="5">
    <location>
        <begin position="20"/>
        <end position="33"/>
    </location>
</feature>
<dbReference type="PROSITE" id="PS50102">
    <property type="entry name" value="RRM"/>
    <property type="match status" value="1"/>
</dbReference>
<dbReference type="PANTHER" id="PTHR14398:SF0">
    <property type="entry name" value="ZINC FINGER PROTEIN SWM"/>
    <property type="match status" value="1"/>
</dbReference>
<dbReference type="GO" id="GO:0005634">
    <property type="term" value="C:nucleus"/>
    <property type="evidence" value="ECO:0000318"/>
    <property type="project" value="GO_Central"/>
</dbReference>
<evidence type="ECO:0000256" key="2">
    <source>
        <dbReference type="PROSITE-ProRule" id="PRU00176"/>
    </source>
</evidence>
<evidence type="ECO:0000256" key="3">
    <source>
        <dbReference type="PROSITE-ProRule" id="PRU00723"/>
    </source>
</evidence>
<dbReference type="Gene3D" id="3.30.70.330">
    <property type="match status" value="2"/>
</dbReference>
<dbReference type="STRING" id="3847.A0A0R0EGA4"/>
<feature type="region of interest" description="Disordered" evidence="5">
    <location>
        <begin position="837"/>
        <end position="868"/>
    </location>
</feature>
<dbReference type="InterPro" id="IPR045137">
    <property type="entry name" value="RBM26/27"/>
</dbReference>
<dbReference type="CDD" id="cd12257">
    <property type="entry name" value="RRM1_RBM26_like"/>
    <property type="match status" value="1"/>
</dbReference>
<dbReference type="Gramene" id="KRG93217">
    <property type="protein sequence ID" value="KRG93217"/>
    <property type="gene ID" value="GLYMA_19G004000"/>
</dbReference>
<feature type="region of interest" description="Disordered" evidence="5">
    <location>
        <begin position="598"/>
        <end position="621"/>
    </location>
</feature>
<dbReference type="GO" id="GO:0003723">
    <property type="term" value="F:RNA binding"/>
    <property type="evidence" value="ECO:0000318"/>
    <property type="project" value="GO_Central"/>
</dbReference>
<dbReference type="PANTHER" id="PTHR14398">
    <property type="entry name" value="RNA RECOGNITION RRM/RNP DOMAIN"/>
    <property type="match status" value="1"/>
</dbReference>
<dbReference type="SUPFAM" id="SSF54928">
    <property type="entry name" value="RNA-binding domain, RBD"/>
    <property type="match status" value="1"/>
</dbReference>
<organism evidence="8">
    <name type="scientific">Glycine max</name>
    <name type="common">Soybean</name>
    <name type="synonym">Glycine hispida</name>
    <dbReference type="NCBI Taxonomy" id="3847"/>
    <lineage>
        <taxon>Eukaryota</taxon>
        <taxon>Viridiplantae</taxon>
        <taxon>Streptophyta</taxon>
        <taxon>Embryophyta</taxon>
        <taxon>Tracheophyta</taxon>
        <taxon>Spermatophyta</taxon>
        <taxon>Magnoliopsida</taxon>
        <taxon>eudicotyledons</taxon>
        <taxon>Gunneridae</taxon>
        <taxon>Pentapetalae</taxon>
        <taxon>rosids</taxon>
        <taxon>fabids</taxon>
        <taxon>Fabales</taxon>
        <taxon>Fabaceae</taxon>
        <taxon>Papilionoideae</taxon>
        <taxon>50 kb inversion clade</taxon>
        <taxon>NPAAA clade</taxon>
        <taxon>indigoferoid/millettioid clade</taxon>
        <taxon>Phaseoleae</taxon>
        <taxon>Glycine</taxon>
        <taxon>Glycine subgen. Soja</taxon>
    </lineage>
</organism>
<gene>
    <name evidence="8" type="ORF">GLYMA_19G004000</name>
</gene>
<evidence type="ECO:0000313" key="8">
    <source>
        <dbReference type="EMBL" id="KRG93215.1"/>
    </source>
</evidence>
<dbReference type="ExpressionAtlas" id="A0A0R0EGA4">
    <property type="expression patterns" value="baseline and differential"/>
</dbReference>
<feature type="compositionally biased region" description="Basic and acidic residues" evidence="5">
    <location>
        <begin position="947"/>
        <end position="960"/>
    </location>
</feature>
<keyword evidence="3" id="KW-0862">Zinc</keyword>
<feature type="compositionally biased region" description="Basic and acidic residues" evidence="5">
    <location>
        <begin position="44"/>
        <end position="54"/>
    </location>
</feature>
<name>A0A0R0EGA4_SOYBN</name>
<dbReference type="Gramene" id="KRG93216">
    <property type="protein sequence ID" value="KRG93216"/>
    <property type="gene ID" value="GLYMA_19G004000"/>
</dbReference>
<dbReference type="AlphaFoldDB" id="A0A0R0EGA4"/>
<feature type="domain" description="RRM" evidence="6">
    <location>
        <begin position="478"/>
        <end position="550"/>
    </location>
</feature>
<feature type="compositionally biased region" description="Low complexity" evidence="5">
    <location>
        <begin position="837"/>
        <end position="847"/>
    </location>
</feature>
<dbReference type="EnsemblPlants" id="KRG93216">
    <property type="protein sequence ID" value="KRG93216"/>
    <property type="gene ID" value="GLYMA_19G004000"/>
</dbReference>
<evidence type="ECO:0000256" key="1">
    <source>
        <dbReference type="ARBA" id="ARBA00022884"/>
    </source>
</evidence>
<dbReference type="EnsemblPlants" id="KRG93217">
    <property type="protein sequence ID" value="KRG93217"/>
    <property type="gene ID" value="GLYMA_19G004000"/>
</dbReference>
<dbReference type="InterPro" id="IPR012677">
    <property type="entry name" value="Nucleotide-bd_a/b_plait_sf"/>
</dbReference>
<reference evidence="8" key="3">
    <citation type="submission" date="2018-07" db="EMBL/GenBank/DDBJ databases">
        <title>WGS assembly of Glycine max.</title>
        <authorList>
            <person name="Schmutz J."/>
            <person name="Cannon S."/>
            <person name="Schlueter J."/>
            <person name="Ma J."/>
            <person name="Mitros T."/>
            <person name="Nelson W."/>
            <person name="Hyten D."/>
            <person name="Song Q."/>
            <person name="Thelen J."/>
            <person name="Cheng J."/>
            <person name="Xu D."/>
            <person name="Hellsten U."/>
            <person name="May G."/>
            <person name="Yu Y."/>
            <person name="Sakurai T."/>
            <person name="Umezawa T."/>
            <person name="Bhattacharyya M."/>
            <person name="Sandhu D."/>
            <person name="Valliyodan B."/>
            <person name="Lindquist E."/>
            <person name="Peto M."/>
            <person name="Grant D."/>
            <person name="Shu S."/>
            <person name="Goodstein D."/>
            <person name="Barry K."/>
            <person name="Futrell-Griggs M."/>
            <person name="Abernathy B."/>
            <person name="Du J."/>
            <person name="Tian Z."/>
            <person name="Zhu L."/>
            <person name="Gill N."/>
            <person name="Joshi T."/>
            <person name="Libault M."/>
            <person name="Sethuraman A."/>
            <person name="Zhang X."/>
            <person name="Shinozaki K."/>
            <person name="Nguyen H."/>
            <person name="Wing R."/>
            <person name="Cregan P."/>
            <person name="Specht J."/>
            <person name="Grimwood J."/>
            <person name="Rokhsar D."/>
            <person name="Stacey G."/>
            <person name="Shoemaker R."/>
            <person name="Jackson S."/>
        </authorList>
    </citation>
    <scope>NUCLEOTIDE SEQUENCE</scope>
    <source>
        <tissue evidence="8">Callus</tissue>
    </source>
</reference>
<evidence type="ECO:0000256" key="4">
    <source>
        <dbReference type="SAM" id="Coils"/>
    </source>
</evidence>
<feature type="domain" description="C3H1-type" evidence="7">
    <location>
        <begin position="226"/>
        <end position="254"/>
    </location>
</feature>